<reference evidence="1 2" key="1">
    <citation type="submission" date="2022-09" db="EMBL/GenBank/DDBJ databases">
        <authorList>
            <person name="Palmer J.M."/>
        </authorList>
    </citation>
    <scope>NUCLEOTIDE SEQUENCE [LARGE SCALE GENOMIC DNA]</scope>
    <source>
        <strain evidence="1 2">DSM 7382</strain>
    </source>
</reference>
<dbReference type="Gene3D" id="3.80.10.10">
    <property type="entry name" value="Ribonuclease Inhibitor"/>
    <property type="match status" value="1"/>
</dbReference>
<comment type="caution">
    <text evidence="1">The sequence shown here is derived from an EMBL/GenBank/DDBJ whole genome shotgun (WGS) entry which is preliminary data.</text>
</comment>
<organism evidence="1 2">
    <name type="scientific">Cerrena zonata</name>
    <dbReference type="NCBI Taxonomy" id="2478898"/>
    <lineage>
        <taxon>Eukaryota</taxon>
        <taxon>Fungi</taxon>
        <taxon>Dikarya</taxon>
        <taxon>Basidiomycota</taxon>
        <taxon>Agaricomycotina</taxon>
        <taxon>Agaricomycetes</taxon>
        <taxon>Polyporales</taxon>
        <taxon>Cerrenaceae</taxon>
        <taxon>Cerrena</taxon>
    </lineage>
</organism>
<dbReference type="AlphaFoldDB" id="A0AAW0GTP9"/>
<dbReference type="SUPFAM" id="SSF52047">
    <property type="entry name" value="RNI-like"/>
    <property type="match status" value="1"/>
</dbReference>
<protein>
    <submittedName>
        <fullName evidence="1">Uncharacterized protein</fullName>
    </submittedName>
</protein>
<name>A0AAW0GTP9_9APHY</name>
<dbReference type="InterPro" id="IPR032675">
    <property type="entry name" value="LRR_dom_sf"/>
</dbReference>
<proteinExistence type="predicted"/>
<accession>A0AAW0GTP9</accession>
<evidence type="ECO:0000313" key="1">
    <source>
        <dbReference type="EMBL" id="KAK7693723.1"/>
    </source>
</evidence>
<dbReference type="EMBL" id="JASBNA010000003">
    <property type="protein sequence ID" value="KAK7693723.1"/>
    <property type="molecule type" value="Genomic_DNA"/>
</dbReference>
<evidence type="ECO:0000313" key="2">
    <source>
        <dbReference type="Proteomes" id="UP001385951"/>
    </source>
</evidence>
<dbReference type="Proteomes" id="UP001385951">
    <property type="component" value="Unassembled WGS sequence"/>
</dbReference>
<sequence>MIGGSLASFATQLVSIGSNFRNLRRLHIDGSVSQYDAVFYWDRTIASQLSGLTHLTFSKLRLVIAHPSNVPSLQITHLFFDDVMVFPGDLRHLCHNSWHNLQHLRITGHTDLDTNEELRATIELCTNIRSLEYEARGVWEHGAIYNDRLPVIPSLRKLVLINVPFGRDSLEHIDRSFQALEELNVAGGRSYRVTLDDWCEALKGHSFSSLRELRTPRAIEHSPLQQICFNRNIILSRFIS</sequence>
<keyword evidence="2" id="KW-1185">Reference proteome</keyword>
<gene>
    <name evidence="1" type="ORF">QCA50_003295</name>
</gene>